<comment type="similarity">
    <text evidence="3">Belongs to the peptidase M1 family.</text>
</comment>
<dbReference type="InterPro" id="IPR050344">
    <property type="entry name" value="Peptidase_M1_aminopeptidases"/>
</dbReference>
<gene>
    <name evidence="15" type="primary">pepN</name>
    <name evidence="15" type="ORF">L2749_09965</name>
</gene>
<dbReference type="InterPro" id="IPR012778">
    <property type="entry name" value="Pept_M1_aminopeptidase"/>
</dbReference>
<evidence type="ECO:0000256" key="8">
    <source>
        <dbReference type="ARBA" id="ARBA00022723"/>
    </source>
</evidence>
<feature type="domain" description="Aminopeptidase N-like N-terminal" evidence="14">
    <location>
        <begin position="62"/>
        <end position="228"/>
    </location>
</feature>
<keyword evidence="8" id="KW-0479">Metal-binding</keyword>
<evidence type="ECO:0000259" key="13">
    <source>
        <dbReference type="Pfam" id="PF11838"/>
    </source>
</evidence>
<dbReference type="PRINTS" id="PR00756">
    <property type="entry name" value="ALADIPTASE"/>
</dbReference>
<evidence type="ECO:0000256" key="7">
    <source>
        <dbReference type="ARBA" id="ARBA00022670"/>
    </source>
</evidence>
<sequence>MKLLSTELFSPQVIKTSFVALCCASVISCSSSVSTSTLQRDGSAYISQQQAQARANVVSNVQYDLTFFLSENSQFSAKSTVNFDLSSVPKSLTLDLNKANIKQFIINGTKVYPNYNDAYIVINQSLLASGSNTITVEFTREHSTNGEGLHRFVDPVDNKVYLYSHFEPAAAQQMFAVFDQPDLKATYQINVHAPKDWQVISAMRETNVVDQGETNLWTFPTTPKLSPYNFSMHAGPYKVWEDNSGRYPMRLFSRQSVAEQVTPQDWFTYTKQGLDFFDRYFGIDYPFKKYDQVLVPDFLYGAMENAAAITFSEDRFLFNAKMTAEQKQRLAGVIMHEMAHQWFGDLVTMKWWNGLWLNESFASFMGTLATSEATEFSHAWRTFYASGKQAAYHQDSLVTTHPIEVPVATSQNAFDNIDAITYQKGASTIKQLRHLLGEETFRRGVSQYLTQYSYQNAELDDFIDSLAKASGRDLSQWTQEWLYAAGVNTIKAQYTCQGNQIDSFALVQTAEDSQHPTLREQRVKIGLFDHQRHGLDKLQAIAVTYKGAYTEVNQLVGEICPDLVYPNYDDWGFVKVELDQKSFDTAKQQLSHVSDPLLRSMLWQSMWDSVVDGNASLEQFLNIALINAPQEKDYTILGQVLNNLQRAKNYLDLMAPTHASYNSKISKALSQMSLRMSMESYRNRDFQRRWFDAYISLSSHGDALEHIQSLLQSKSHIKGLTIDQDLRWNMIRQLNRYDYGDAHALLVKEKHLDQSDSGEKAAIAAEVIRPESALKRQWLNTIEHNDSMAFSKIRVAINNLYPAEQKLLSAATAEQRFENLQLMDDKGPVFMRSFASQLIPTDCSAANIDAISQVLNSETGLSKLARRALLETRQQEQRCVSIKQKLNY</sequence>
<dbReference type="Proteomes" id="UP001139408">
    <property type="component" value="Unassembled WGS sequence"/>
</dbReference>
<dbReference type="Pfam" id="PF17900">
    <property type="entry name" value="Peptidase_M1_N"/>
    <property type="match status" value="1"/>
</dbReference>
<evidence type="ECO:0000313" key="16">
    <source>
        <dbReference type="Proteomes" id="UP001139408"/>
    </source>
</evidence>
<dbReference type="FunFam" id="2.60.40.1730:FF:000010">
    <property type="entry name" value="Putative aminopeptidase N"/>
    <property type="match status" value="1"/>
</dbReference>
<keyword evidence="7" id="KW-0645">Protease</keyword>
<comment type="caution">
    <text evidence="15">The sequence shown here is derived from an EMBL/GenBank/DDBJ whole genome shotgun (WGS) entry which is preliminary data.</text>
</comment>
<evidence type="ECO:0000259" key="14">
    <source>
        <dbReference type="Pfam" id="PF17900"/>
    </source>
</evidence>
<keyword evidence="6 15" id="KW-0031">Aminopeptidase</keyword>
<dbReference type="PANTHER" id="PTHR11533">
    <property type="entry name" value="PROTEASE M1 ZINC METALLOPROTEASE"/>
    <property type="match status" value="1"/>
</dbReference>
<evidence type="ECO:0000256" key="11">
    <source>
        <dbReference type="ARBA" id="ARBA00023049"/>
    </source>
</evidence>
<dbReference type="Gene3D" id="2.60.40.1730">
    <property type="entry name" value="tricorn interacting facor f3 domain"/>
    <property type="match status" value="1"/>
</dbReference>
<evidence type="ECO:0000256" key="2">
    <source>
        <dbReference type="ARBA" id="ARBA00001947"/>
    </source>
</evidence>
<dbReference type="SUPFAM" id="SSF55486">
    <property type="entry name" value="Metalloproteases ('zincins'), catalytic domain"/>
    <property type="match status" value="1"/>
</dbReference>
<accession>A0A9X2CDV2</accession>
<evidence type="ECO:0000256" key="3">
    <source>
        <dbReference type="ARBA" id="ARBA00010136"/>
    </source>
</evidence>
<dbReference type="InterPro" id="IPR024571">
    <property type="entry name" value="ERAP1-like_C_dom"/>
</dbReference>
<protein>
    <recommendedName>
        <fullName evidence="5">Aminopeptidase N</fullName>
        <ecNumber evidence="4">3.4.11.2</ecNumber>
    </recommendedName>
</protein>
<reference evidence="15" key="1">
    <citation type="submission" date="2022-01" db="EMBL/GenBank/DDBJ databases">
        <title>Whole genome-based taxonomy of the Shewanellaceae.</title>
        <authorList>
            <person name="Martin-Rodriguez A.J."/>
        </authorList>
    </citation>
    <scope>NUCLEOTIDE SEQUENCE</scope>
    <source>
        <strain evidence="15">DSM 23803</strain>
    </source>
</reference>
<dbReference type="EC" id="3.4.11.2" evidence="4"/>
<dbReference type="PROSITE" id="PS51257">
    <property type="entry name" value="PROKAR_LIPOPROTEIN"/>
    <property type="match status" value="1"/>
</dbReference>
<evidence type="ECO:0000256" key="10">
    <source>
        <dbReference type="ARBA" id="ARBA00022833"/>
    </source>
</evidence>
<dbReference type="InterPro" id="IPR042097">
    <property type="entry name" value="Aminopeptidase_N-like_N_sf"/>
</dbReference>
<dbReference type="GO" id="GO:0042277">
    <property type="term" value="F:peptide binding"/>
    <property type="evidence" value="ECO:0007669"/>
    <property type="project" value="TreeGrafter"/>
</dbReference>
<keyword evidence="9 15" id="KW-0378">Hydrolase</keyword>
<evidence type="ECO:0000256" key="4">
    <source>
        <dbReference type="ARBA" id="ARBA00012564"/>
    </source>
</evidence>
<comment type="cofactor">
    <cofactor evidence="2">
        <name>Zn(2+)</name>
        <dbReference type="ChEBI" id="CHEBI:29105"/>
    </cofactor>
</comment>
<dbReference type="FunFam" id="1.10.390.10:FF:000006">
    <property type="entry name" value="Puromycin-sensitive aminopeptidase"/>
    <property type="match status" value="1"/>
</dbReference>
<feature type="domain" description="Peptidase M1 membrane alanine aminopeptidase" evidence="12">
    <location>
        <begin position="270"/>
        <end position="481"/>
    </location>
</feature>
<evidence type="ECO:0000259" key="12">
    <source>
        <dbReference type="Pfam" id="PF01433"/>
    </source>
</evidence>
<dbReference type="InterPro" id="IPR001930">
    <property type="entry name" value="Peptidase_M1"/>
</dbReference>
<evidence type="ECO:0000313" key="15">
    <source>
        <dbReference type="EMBL" id="MCL1105582.1"/>
    </source>
</evidence>
<organism evidence="15 16">
    <name type="scientific">Shewanella algicola</name>
    <dbReference type="NCBI Taxonomy" id="640633"/>
    <lineage>
        <taxon>Bacteria</taxon>
        <taxon>Pseudomonadati</taxon>
        <taxon>Pseudomonadota</taxon>
        <taxon>Gammaproteobacteria</taxon>
        <taxon>Alteromonadales</taxon>
        <taxon>Shewanellaceae</taxon>
        <taxon>Shewanella</taxon>
    </lineage>
</organism>
<keyword evidence="16" id="KW-1185">Reference proteome</keyword>
<evidence type="ECO:0000256" key="6">
    <source>
        <dbReference type="ARBA" id="ARBA00022438"/>
    </source>
</evidence>
<name>A0A9X2CDV2_9GAMM</name>
<dbReference type="EMBL" id="JAKILJ010000019">
    <property type="protein sequence ID" value="MCL1105582.1"/>
    <property type="molecule type" value="Genomic_DNA"/>
</dbReference>
<dbReference type="PANTHER" id="PTHR11533:SF174">
    <property type="entry name" value="PUROMYCIN-SENSITIVE AMINOPEPTIDASE-RELATED"/>
    <property type="match status" value="1"/>
</dbReference>
<dbReference type="CDD" id="cd09602">
    <property type="entry name" value="M1_APN"/>
    <property type="match status" value="1"/>
</dbReference>
<dbReference type="InterPro" id="IPR045357">
    <property type="entry name" value="Aminopeptidase_N-like_N"/>
</dbReference>
<dbReference type="SUPFAM" id="SSF63737">
    <property type="entry name" value="Leukotriene A4 hydrolase N-terminal domain"/>
    <property type="match status" value="1"/>
</dbReference>
<evidence type="ECO:0000256" key="5">
    <source>
        <dbReference type="ARBA" id="ARBA00015611"/>
    </source>
</evidence>
<keyword evidence="11" id="KW-0482">Metalloprotease</keyword>
<dbReference type="GO" id="GO:0006508">
    <property type="term" value="P:proteolysis"/>
    <property type="evidence" value="ECO:0007669"/>
    <property type="project" value="UniProtKB-KW"/>
</dbReference>
<feature type="domain" description="ERAP1-like C-terminal" evidence="13">
    <location>
        <begin position="563"/>
        <end position="875"/>
    </location>
</feature>
<dbReference type="GO" id="GO:0005737">
    <property type="term" value="C:cytoplasm"/>
    <property type="evidence" value="ECO:0007669"/>
    <property type="project" value="TreeGrafter"/>
</dbReference>
<evidence type="ECO:0000256" key="9">
    <source>
        <dbReference type="ARBA" id="ARBA00022801"/>
    </source>
</evidence>
<dbReference type="RefSeq" id="WP_188925016.1">
    <property type="nucleotide sequence ID" value="NZ_BMQI01000018.1"/>
</dbReference>
<dbReference type="NCBIfam" id="TIGR02412">
    <property type="entry name" value="pepN_strep_liv"/>
    <property type="match status" value="1"/>
</dbReference>
<dbReference type="InterPro" id="IPR014782">
    <property type="entry name" value="Peptidase_M1_dom"/>
</dbReference>
<dbReference type="GO" id="GO:0005615">
    <property type="term" value="C:extracellular space"/>
    <property type="evidence" value="ECO:0007669"/>
    <property type="project" value="TreeGrafter"/>
</dbReference>
<dbReference type="InterPro" id="IPR027268">
    <property type="entry name" value="Peptidase_M4/M1_CTD_sf"/>
</dbReference>
<dbReference type="GO" id="GO:0016020">
    <property type="term" value="C:membrane"/>
    <property type="evidence" value="ECO:0007669"/>
    <property type="project" value="TreeGrafter"/>
</dbReference>
<dbReference type="GO" id="GO:0043171">
    <property type="term" value="P:peptide catabolic process"/>
    <property type="evidence" value="ECO:0007669"/>
    <property type="project" value="TreeGrafter"/>
</dbReference>
<comment type="catalytic activity">
    <reaction evidence="1">
        <text>Release of an N-terminal amino acid, Xaa-|-Yaa- from a peptide, amide or arylamide. Xaa is preferably Ala, but may be most amino acids including Pro (slow action). When a terminal hydrophobic residue is followed by a prolyl residue, the two may be released as an intact Xaa-Pro dipeptide.</text>
        <dbReference type="EC" id="3.4.11.2"/>
    </reaction>
</comment>
<evidence type="ECO:0000256" key="1">
    <source>
        <dbReference type="ARBA" id="ARBA00000098"/>
    </source>
</evidence>
<dbReference type="GO" id="GO:0008270">
    <property type="term" value="F:zinc ion binding"/>
    <property type="evidence" value="ECO:0007669"/>
    <property type="project" value="InterPro"/>
</dbReference>
<dbReference type="Pfam" id="PF11838">
    <property type="entry name" value="ERAP1_C"/>
    <property type="match status" value="1"/>
</dbReference>
<proteinExistence type="inferred from homology"/>
<dbReference type="GO" id="GO:0016285">
    <property type="term" value="F:alanyl aminopeptidase activity"/>
    <property type="evidence" value="ECO:0007669"/>
    <property type="project" value="UniProtKB-EC"/>
</dbReference>
<keyword evidence="10" id="KW-0862">Zinc</keyword>
<dbReference type="Gene3D" id="1.10.390.10">
    <property type="entry name" value="Neutral Protease Domain 2"/>
    <property type="match status" value="1"/>
</dbReference>
<dbReference type="GO" id="GO:0070006">
    <property type="term" value="F:metalloaminopeptidase activity"/>
    <property type="evidence" value="ECO:0007669"/>
    <property type="project" value="TreeGrafter"/>
</dbReference>
<dbReference type="Pfam" id="PF01433">
    <property type="entry name" value="Peptidase_M1"/>
    <property type="match status" value="1"/>
</dbReference>
<dbReference type="AlphaFoldDB" id="A0A9X2CDV2"/>